<reference evidence="1" key="1">
    <citation type="submission" date="2023-08" db="EMBL/GenBank/DDBJ databases">
        <title>A de novo genome assembly of Solanum verrucosum Schlechtendal, a Mexican diploid species geographically isolated from the other diploid A-genome species in potato relatives.</title>
        <authorList>
            <person name="Hosaka K."/>
        </authorList>
    </citation>
    <scope>NUCLEOTIDE SEQUENCE</scope>
    <source>
        <tissue evidence="1">Young leaves</tissue>
    </source>
</reference>
<dbReference type="AlphaFoldDB" id="A0AAF0QAV5"/>
<dbReference type="Proteomes" id="UP001234989">
    <property type="component" value="Chromosome 3"/>
</dbReference>
<evidence type="ECO:0000313" key="1">
    <source>
        <dbReference type="EMBL" id="WMV18800.1"/>
    </source>
</evidence>
<proteinExistence type="predicted"/>
<organism evidence="1 2">
    <name type="scientific">Solanum verrucosum</name>
    <dbReference type="NCBI Taxonomy" id="315347"/>
    <lineage>
        <taxon>Eukaryota</taxon>
        <taxon>Viridiplantae</taxon>
        <taxon>Streptophyta</taxon>
        <taxon>Embryophyta</taxon>
        <taxon>Tracheophyta</taxon>
        <taxon>Spermatophyta</taxon>
        <taxon>Magnoliopsida</taxon>
        <taxon>eudicotyledons</taxon>
        <taxon>Gunneridae</taxon>
        <taxon>Pentapetalae</taxon>
        <taxon>asterids</taxon>
        <taxon>lamiids</taxon>
        <taxon>Solanales</taxon>
        <taxon>Solanaceae</taxon>
        <taxon>Solanoideae</taxon>
        <taxon>Solaneae</taxon>
        <taxon>Solanum</taxon>
    </lineage>
</organism>
<protein>
    <submittedName>
        <fullName evidence="1">Uncharacterized protein</fullName>
    </submittedName>
</protein>
<accession>A0AAF0QAV5</accession>
<evidence type="ECO:0000313" key="2">
    <source>
        <dbReference type="Proteomes" id="UP001234989"/>
    </source>
</evidence>
<keyword evidence="2" id="KW-1185">Reference proteome</keyword>
<gene>
    <name evidence="1" type="ORF">MTR67_012185</name>
</gene>
<dbReference type="EMBL" id="CP133614">
    <property type="protein sequence ID" value="WMV18800.1"/>
    <property type="molecule type" value="Genomic_DNA"/>
</dbReference>
<name>A0AAF0QAV5_SOLVR</name>
<sequence length="70" mass="7939">MAKMITQMDLLAKDVMEGGYMAVNAFRSNSGVNPDVVQIQAMYNKEVQFLSNKEGGFSFELSKAWWESRL</sequence>